<dbReference type="Proteomes" id="UP000424527">
    <property type="component" value="Unassembled WGS sequence"/>
</dbReference>
<sequence>MSLQTSQKTTTYRTVKVSSPETVTNTVISARSVSPTRSVSVSTAESVSPVPYALNGYETIRYLVPMQQQQQQSYIPVQQAVQQQSYIPVQQQQSYIPVQQAVQQQSYVVMQQPMMQQMVSPVYLQGLQHLSVSNQESNALYRQQSTMESISGQSQSSVFSQSVQPNKEPRAEC</sequence>
<name>A0A6G0I879_LARCR</name>
<evidence type="ECO:0000313" key="2">
    <source>
        <dbReference type="EMBL" id="KAE8287640.1"/>
    </source>
</evidence>
<organism evidence="2 3">
    <name type="scientific">Larimichthys crocea</name>
    <name type="common">Large yellow croaker</name>
    <name type="synonym">Pseudosciaena crocea</name>
    <dbReference type="NCBI Taxonomy" id="215358"/>
    <lineage>
        <taxon>Eukaryota</taxon>
        <taxon>Metazoa</taxon>
        <taxon>Chordata</taxon>
        <taxon>Craniata</taxon>
        <taxon>Vertebrata</taxon>
        <taxon>Euteleostomi</taxon>
        <taxon>Actinopterygii</taxon>
        <taxon>Neopterygii</taxon>
        <taxon>Teleostei</taxon>
        <taxon>Neoteleostei</taxon>
        <taxon>Acanthomorphata</taxon>
        <taxon>Eupercaria</taxon>
        <taxon>Sciaenidae</taxon>
        <taxon>Larimichthys</taxon>
    </lineage>
</organism>
<dbReference type="AlphaFoldDB" id="A0A6G0I879"/>
<protein>
    <submittedName>
        <fullName evidence="2">Uncharacterized protein</fullName>
    </submittedName>
</protein>
<evidence type="ECO:0000256" key="1">
    <source>
        <dbReference type="SAM" id="MobiDB-lite"/>
    </source>
</evidence>
<proteinExistence type="predicted"/>
<accession>A0A6G0I879</accession>
<comment type="caution">
    <text evidence="2">The sequence shown here is derived from an EMBL/GenBank/DDBJ whole genome shotgun (WGS) entry which is preliminary data.</text>
</comment>
<keyword evidence="3" id="KW-1185">Reference proteome</keyword>
<feature type="region of interest" description="Disordered" evidence="1">
    <location>
        <begin position="143"/>
        <end position="173"/>
    </location>
</feature>
<gene>
    <name evidence="2" type="ORF">D5F01_LYC13692</name>
</gene>
<evidence type="ECO:0000313" key="3">
    <source>
        <dbReference type="Proteomes" id="UP000424527"/>
    </source>
</evidence>
<dbReference type="EMBL" id="REGW02000013">
    <property type="protein sequence ID" value="KAE8287640.1"/>
    <property type="molecule type" value="Genomic_DNA"/>
</dbReference>
<reference evidence="2 3" key="1">
    <citation type="submission" date="2019-07" db="EMBL/GenBank/DDBJ databases">
        <title>Chromosome genome assembly for large yellow croaker.</title>
        <authorList>
            <person name="Xiao S."/>
        </authorList>
    </citation>
    <scope>NUCLEOTIDE SEQUENCE [LARGE SCALE GENOMIC DNA]</scope>
    <source>
        <strain evidence="2">JMULYC20181020</strain>
        <tissue evidence="2">Muscle</tissue>
    </source>
</reference>
<feature type="compositionally biased region" description="Low complexity" evidence="1">
    <location>
        <begin position="149"/>
        <end position="164"/>
    </location>
</feature>